<dbReference type="AlphaFoldDB" id="A0AAD9JTW3"/>
<proteinExistence type="predicted"/>
<feature type="compositionally biased region" description="Acidic residues" evidence="1">
    <location>
        <begin position="475"/>
        <end position="484"/>
    </location>
</feature>
<accession>A0AAD9JTW3</accession>
<reference evidence="2" key="1">
    <citation type="journal article" date="2023" name="Mol. Biol. Evol.">
        <title>Third-Generation Sequencing Reveals the Adaptive Role of the Epigenome in Three Deep-Sea Polychaetes.</title>
        <authorList>
            <person name="Perez M."/>
            <person name="Aroh O."/>
            <person name="Sun Y."/>
            <person name="Lan Y."/>
            <person name="Juniper S.K."/>
            <person name="Young C.R."/>
            <person name="Angers B."/>
            <person name="Qian P.Y."/>
        </authorList>
    </citation>
    <scope>NUCLEOTIDE SEQUENCE</scope>
    <source>
        <strain evidence="2">P08H-3</strain>
    </source>
</reference>
<evidence type="ECO:0000256" key="1">
    <source>
        <dbReference type="SAM" id="MobiDB-lite"/>
    </source>
</evidence>
<dbReference type="SUPFAM" id="SSF50998">
    <property type="entry name" value="Quinoprotein alcohol dehydrogenase-like"/>
    <property type="match status" value="1"/>
</dbReference>
<comment type="caution">
    <text evidence="2">The sequence shown here is derived from an EMBL/GenBank/DDBJ whole genome shotgun (WGS) entry which is preliminary data.</text>
</comment>
<keyword evidence="3" id="KW-1185">Reference proteome</keyword>
<dbReference type="Proteomes" id="UP001208570">
    <property type="component" value="Unassembled WGS sequence"/>
</dbReference>
<dbReference type="InterPro" id="IPR011047">
    <property type="entry name" value="Quinoprotein_ADH-like_sf"/>
</dbReference>
<organism evidence="2 3">
    <name type="scientific">Paralvinella palmiformis</name>
    <dbReference type="NCBI Taxonomy" id="53620"/>
    <lineage>
        <taxon>Eukaryota</taxon>
        <taxon>Metazoa</taxon>
        <taxon>Spiralia</taxon>
        <taxon>Lophotrochozoa</taxon>
        <taxon>Annelida</taxon>
        <taxon>Polychaeta</taxon>
        <taxon>Sedentaria</taxon>
        <taxon>Canalipalpata</taxon>
        <taxon>Terebellida</taxon>
        <taxon>Terebelliformia</taxon>
        <taxon>Alvinellidae</taxon>
        <taxon>Paralvinella</taxon>
    </lineage>
</organism>
<feature type="region of interest" description="Disordered" evidence="1">
    <location>
        <begin position="1"/>
        <end position="65"/>
    </location>
</feature>
<protein>
    <submittedName>
        <fullName evidence="2">Uncharacterized protein</fullName>
    </submittedName>
</protein>
<sequence length="484" mass="53827">MDIENKEISSGDSTDVTVSPAIKSRQSLSPRKRAFREVNEDTSNLEQSEDVATKRSRVQKTEREYPEPYTAHVAWKLETGRDGGALLVDDKQIIIGTNDGKVIFCDLDGHVTKQLPLTRPVGALMYHEGRLYAWCHAKKGYEKWKGALIDLSFDSPMVLFDVEEFGDHCIHADMVDGCLAIVDNNGNVGLFGCDGAALWKKEHLKLGDGGFLLADESGIYVAHKKVVRCYNLGDGDIKWEYICPGGRQANISKGYQSGDYIYIEGCGKVLQLNKQDGELQKEFVPYRHQAAGVCTGSGIVVTGNNPTVIFDEVTGKELYRMFISARLDRGITWMSPTRQLFLFWDQLYCIDMTEEGLHQAAEGKYSRTFTHKVPDSTTDIQPAKIGTLTDTKTFGGVIVTCSEVGESRDEQIKVTVSSDGYDADWPVLLPRDVREPGKQFVVDKVMDFTIAKYRPDVKNTDGEDDVTNTLTNQESDAEEAAPTN</sequence>
<feature type="region of interest" description="Disordered" evidence="1">
    <location>
        <begin position="456"/>
        <end position="484"/>
    </location>
</feature>
<evidence type="ECO:0000313" key="2">
    <source>
        <dbReference type="EMBL" id="KAK2159207.1"/>
    </source>
</evidence>
<dbReference type="EMBL" id="JAODUP010000156">
    <property type="protein sequence ID" value="KAK2159207.1"/>
    <property type="molecule type" value="Genomic_DNA"/>
</dbReference>
<name>A0AAD9JTW3_9ANNE</name>
<gene>
    <name evidence="2" type="ORF">LSH36_156g05069</name>
</gene>
<evidence type="ECO:0000313" key="3">
    <source>
        <dbReference type="Proteomes" id="UP001208570"/>
    </source>
</evidence>
<dbReference type="InterPro" id="IPR015943">
    <property type="entry name" value="WD40/YVTN_repeat-like_dom_sf"/>
</dbReference>
<dbReference type="Gene3D" id="2.130.10.10">
    <property type="entry name" value="YVTN repeat-like/Quinoprotein amine dehydrogenase"/>
    <property type="match status" value="1"/>
</dbReference>